<evidence type="ECO:0000256" key="4">
    <source>
        <dbReference type="SAM" id="MobiDB-lite"/>
    </source>
</evidence>
<evidence type="ECO:0000313" key="7">
    <source>
        <dbReference type="Proteomes" id="UP001651158"/>
    </source>
</evidence>
<keyword evidence="3" id="KW-0539">Nucleus</keyword>
<comment type="subcellular location">
    <subcellularLocation>
        <location evidence="1">Nucleus</location>
    </subcellularLocation>
</comment>
<feature type="signal peptide" evidence="5">
    <location>
        <begin position="1"/>
        <end position="21"/>
    </location>
</feature>
<comment type="caution">
    <text evidence="6">The sequence shown here is derived from an EMBL/GenBank/DDBJ whole genome shotgun (WGS) entry which is preliminary data.</text>
</comment>
<feature type="region of interest" description="Disordered" evidence="4">
    <location>
        <begin position="813"/>
        <end position="833"/>
    </location>
</feature>
<keyword evidence="5" id="KW-0732">Signal</keyword>
<dbReference type="InterPro" id="IPR026236">
    <property type="entry name" value="Int2_metazoa"/>
</dbReference>
<evidence type="ECO:0000256" key="5">
    <source>
        <dbReference type="SAM" id="SignalP"/>
    </source>
</evidence>
<dbReference type="Pfam" id="PF14750">
    <property type="entry name" value="INTS2"/>
    <property type="match status" value="2"/>
</dbReference>
<accession>A0ABR4QQP8</accession>
<evidence type="ECO:0000256" key="2">
    <source>
        <dbReference type="ARBA" id="ARBA00006705"/>
    </source>
</evidence>
<proteinExistence type="inferred from homology"/>
<reference evidence="6 7" key="1">
    <citation type="journal article" date="2022" name="Front. Cell. Infect. Microbiol.">
        <title>The Genomes of Two Strains of Taenia crassiceps the Animal Model for the Study of Human Cysticercosis.</title>
        <authorList>
            <person name="Bobes R.J."/>
            <person name="Estrada K."/>
            <person name="Rios-Valencia D.G."/>
            <person name="Calderon-Gallegos A."/>
            <person name="de la Torre P."/>
            <person name="Carrero J.C."/>
            <person name="Sanchez-Flores A."/>
            <person name="Laclette J.P."/>
        </authorList>
    </citation>
    <scope>NUCLEOTIDE SEQUENCE [LARGE SCALE GENOMIC DNA]</scope>
    <source>
        <strain evidence="6">WFUcys</strain>
    </source>
</reference>
<evidence type="ECO:0000256" key="1">
    <source>
        <dbReference type="ARBA" id="ARBA00004123"/>
    </source>
</evidence>
<dbReference type="InterPro" id="IPR029321">
    <property type="entry name" value="INTS2"/>
</dbReference>
<dbReference type="PANTHER" id="PTHR28608">
    <property type="entry name" value="INTEGRATOR COMPLEX SUBUNIT 2"/>
    <property type="match status" value="1"/>
</dbReference>
<dbReference type="EMBL" id="JAKROA010000001">
    <property type="protein sequence ID" value="KAL5111965.1"/>
    <property type="molecule type" value="Genomic_DNA"/>
</dbReference>
<evidence type="ECO:0000313" key="6">
    <source>
        <dbReference type="EMBL" id="KAL5111965.1"/>
    </source>
</evidence>
<protein>
    <submittedName>
        <fullName evidence="6">Integrator complex subunit 2</fullName>
    </submittedName>
</protein>
<organism evidence="6 7">
    <name type="scientific">Taenia crassiceps</name>
    <dbReference type="NCBI Taxonomy" id="6207"/>
    <lineage>
        <taxon>Eukaryota</taxon>
        <taxon>Metazoa</taxon>
        <taxon>Spiralia</taxon>
        <taxon>Lophotrochozoa</taxon>
        <taxon>Platyhelminthes</taxon>
        <taxon>Cestoda</taxon>
        <taxon>Eucestoda</taxon>
        <taxon>Cyclophyllidea</taxon>
        <taxon>Taeniidae</taxon>
        <taxon>Taenia</taxon>
    </lineage>
</organism>
<dbReference type="PRINTS" id="PR02105">
    <property type="entry name" value="INTSUBUNIT2"/>
</dbReference>
<evidence type="ECO:0000256" key="3">
    <source>
        <dbReference type="ARBA" id="ARBA00023242"/>
    </source>
</evidence>
<name>A0ABR4QQP8_9CEST</name>
<dbReference type="PANTHER" id="PTHR28608:SF1">
    <property type="entry name" value="INTEGRATOR COMPLEX SUBUNIT 2"/>
    <property type="match status" value="1"/>
</dbReference>
<sequence>MRILSLLFAFGITCFVKHCGSNYIICPHRLAGFFIVSAFTLEQSNADILSDAIAGLSVHCALGARLLVERLVLNFPEKWCDVYERLLERIFTTKDSPDQKYGARCLAMLHHLLTFVPDTTGILNKCIQLRQLPGLVMQLAIKHSNNDENFCLLNFFKRVLLDHGCKTQSWLGEYLKSTWETNPTFTADVNEKILSSASGILDDSKTVLPKEQLVPAIEFLRTIAALCGFTGFVLSAKLRSFVLHLVTYPTGRSEKAVNFICFCLAFVIGLRSCLFDNSGGLNEAGIAETEEQLVVWLQWLISRQDIFHTSLRQSATYSEVLLLFGLLFNNNHSIPIRKIIIDTLDLDAPCFVRNISASRKLFVHKVFTSQSIATQAAHVPVTVRLNANTTGNLPIHCVFELMRDHAFNKNRIQIKGWIYRQICESVRPLHPQMLELLETYTTNALTQTVSLTSSQMIGACGGCVPFTEAELFSQFSDPALNPEARMCAPGATGFVTELITDFDDDALQMDLTPQLLFLYYMFYIHELELASQSIDNRGTQRGTQPKPSLSLFSERLWDAIPITYLLQYARSNLSSYRQLYPRLLLLVMKYKPHLAVGELTIQDELLLDSLWKPDSSSQSFNGFCAQKRLAMSTKSPLPIDLLSVLDRILTPNASLDSLKSATVECVLAVNTLVRAVNGLRGFSRLRYLLPYIEAIGCRLPRVLLEAAALSGNRRFASAVCFLWRSLHCLMPCRLEVLTVKALSSKNEKLLRLTHHDLLRDPVENIVMGVDPRVYRCPPVLTLLVRIIDCNLRASRAFWWHRVVSRHFIAPTSTVSSEEEESPATAGTTPLPLVPITGETEMQGVVRGRRNGGNARSTLEPVSGGVVAGEGGAASSQSNTLESLASDDLCDRLRTTLVACQDAAAVQLLLEFCLPNAKEKRLNSEVTHLREAQNIICAFIHFLFIGDPDLAKVVFWQTYPRSLNPLATRAIPSIQICTDTVLEIFLKSGSLEDVVFCLDFIAHLALHCAFRAVLNLATYAVEVVNLAFTHLTSLEETASLLLVCGPAFCHLGCAFPSISHRLATILLSAMTALAEGVTLTGGSRHRDLLVGRIAALKSVALFGLNNASSGSLDFAEDDADSLPSLGNLTRPEKYLVACVHAMLWFIRLVRLTPPQRRLFLPPNIDELPSLLTWRLLPSVYSSSHSEK</sequence>
<gene>
    <name evidence="6" type="ORF">TcWFU_004427</name>
</gene>
<dbReference type="Proteomes" id="UP001651158">
    <property type="component" value="Unassembled WGS sequence"/>
</dbReference>
<keyword evidence="7" id="KW-1185">Reference proteome</keyword>
<feature type="chain" id="PRO_5045241957" evidence="5">
    <location>
        <begin position="22"/>
        <end position="1186"/>
    </location>
</feature>
<comment type="similarity">
    <text evidence="2">Belongs to the Integrator subunit 2 family.</text>
</comment>